<keyword evidence="19" id="KW-1185">Reference proteome</keyword>
<evidence type="ECO:0000256" key="16">
    <source>
        <dbReference type="ARBA" id="ARBA00023242"/>
    </source>
</evidence>
<evidence type="ECO:0000256" key="6">
    <source>
        <dbReference type="ARBA" id="ARBA00011757"/>
    </source>
</evidence>
<evidence type="ECO:0000256" key="9">
    <source>
        <dbReference type="ARBA" id="ARBA00022722"/>
    </source>
</evidence>
<comment type="catalytic activity">
    <reaction evidence="1">
        <text>Exonucleolytic cleavage of poly(A) to 5'-AMP.</text>
        <dbReference type="EC" id="3.1.13.4"/>
    </reaction>
</comment>
<evidence type="ECO:0000256" key="11">
    <source>
        <dbReference type="ARBA" id="ARBA00022801"/>
    </source>
</evidence>
<name>A0A9E7GC29_9LILI</name>
<proteinExistence type="inferred from homology"/>
<dbReference type="InterPro" id="IPR006941">
    <property type="entry name" value="RNase_CAF1"/>
</dbReference>
<keyword evidence="10" id="KW-0479">Metal-binding</keyword>
<dbReference type="EMBL" id="CP097508">
    <property type="protein sequence ID" value="URE11935.1"/>
    <property type="molecule type" value="Genomic_DNA"/>
</dbReference>
<dbReference type="GO" id="GO:0030014">
    <property type="term" value="C:CCR4-NOT complex"/>
    <property type="evidence" value="ECO:0007669"/>
    <property type="project" value="InterPro"/>
</dbReference>
<evidence type="ECO:0000256" key="17">
    <source>
        <dbReference type="ARBA" id="ARBA00025148"/>
    </source>
</evidence>
<evidence type="ECO:0000256" key="2">
    <source>
        <dbReference type="ARBA" id="ARBA00001968"/>
    </source>
</evidence>
<dbReference type="GO" id="GO:0046872">
    <property type="term" value="F:metal ion binding"/>
    <property type="evidence" value="ECO:0007669"/>
    <property type="project" value="UniProtKB-KW"/>
</dbReference>
<keyword evidence="16" id="KW-0539">Nucleus</keyword>
<dbReference type="GO" id="GO:0003723">
    <property type="term" value="F:RNA binding"/>
    <property type="evidence" value="ECO:0007669"/>
    <property type="project" value="UniProtKB-KW"/>
</dbReference>
<reference evidence="18" key="1">
    <citation type="submission" date="2022-05" db="EMBL/GenBank/DDBJ databases">
        <title>The Musa troglodytarum L. genome provides insights into the mechanism of non-climacteric behaviour and enrichment of carotenoids.</title>
        <authorList>
            <person name="Wang J."/>
        </authorList>
    </citation>
    <scope>NUCLEOTIDE SEQUENCE</scope>
    <source>
        <tissue evidence="18">Leaf</tissue>
    </source>
</reference>
<evidence type="ECO:0000256" key="12">
    <source>
        <dbReference type="ARBA" id="ARBA00022839"/>
    </source>
</evidence>
<organism evidence="18 19">
    <name type="scientific">Musa troglodytarum</name>
    <name type="common">fe'i banana</name>
    <dbReference type="NCBI Taxonomy" id="320322"/>
    <lineage>
        <taxon>Eukaryota</taxon>
        <taxon>Viridiplantae</taxon>
        <taxon>Streptophyta</taxon>
        <taxon>Embryophyta</taxon>
        <taxon>Tracheophyta</taxon>
        <taxon>Spermatophyta</taxon>
        <taxon>Magnoliopsida</taxon>
        <taxon>Liliopsida</taxon>
        <taxon>Zingiberales</taxon>
        <taxon>Musaceae</taxon>
        <taxon>Musa</taxon>
    </lineage>
</organism>
<comment type="subunit">
    <text evidence="6">Component of the CCR4-NOT complex, at least composed of CRR4 and CAF1 proteins.</text>
</comment>
<comment type="subcellular location">
    <subcellularLocation>
        <location evidence="4">Cytoplasm</location>
    </subcellularLocation>
    <subcellularLocation>
        <location evidence="3">Nucleus</location>
    </subcellularLocation>
</comment>
<dbReference type="InterPro" id="IPR039637">
    <property type="entry name" value="CNOT7/CNOT8/Pop2"/>
</dbReference>
<dbReference type="PANTHER" id="PTHR10797">
    <property type="entry name" value="CCR4-NOT TRANSCRIPTION COMPLEX SUBUNIT"/>
    <property type="match status" value="1"/>
</dbReference>
<keyword evidence="13" id="KW-0694">RNA-binding</keyword>
<evidence type="ECO:0000256" key="8">
    <source>
        <dbReference type="ARBA" id="ARBA00022490"/>
    </source>
</evidence>
<comment type="function">
    <text evidence="17">Ubiquitous transcription factor required for a diverse set of processes. It is a component of the CCR4 complex involved in the control of gene expression.</text>
</comment>
<dbReference type="InterPro" id="IPR036397">
    <property type="entry name" value="RNaseH_sf"/>
</dbReference>
<dbReference type="OrthoDB" id="1164111at2759"/>
<evidence type="ECO:0000256" key="3">
    <source>
        <dbReference type="ARBA" id="ARBA00004123"/>
    </source>
</evidence>
<dbReference type="Gene3D" id="3.30.420.10">
    <property type="entry name" value="Ribonuclease H-like superfamily/Ribonuclease H"/>
    <property type="match status" value="1"/>
</dbReference>
<dbReference type="InterPro" id="IPR012337">
    <property type="entry name" value="RNaseH-like_sf"/>
</dbReference>
<keyword evidence="9" id="KW-0540">Nuclease</keyword>
<accession>A0A9E7GC29</accession>
<protein>
    <recommendedName>
        <fullName evidence="7">poly(A)-specific ribonuclease</fullName>
        <ecNumber evidence="7">3.1.13.4</ecNumber>
    </recommendedName>
</protein>
<evidence type="ECO:0000256" key="10">
    <source>
        <dbReference type="ARBA" id="ARBA00022723"/>
    </source>
</evidence>
<evidence type="ECO:0000256" key="1">
    <source>
        <dbReference type="ARBA" id="ARBA00001663"/>
    </source>
</evidence>
<keyword evidence="14" id="KW-0805">Transcription regulation</keyword>
<evidence type="ECO:0000256" key="14">
    <source>
        <dbReference type="ARBA" id="ARBA00023015"/>
    </source>
</evidence>
<keyword evidence="12" id="KW-0269">Exonuclease</keyword>
<dbReference type="Pfam" id="PF04857">
    <property type="entry name" value="CAF1"/>
    <property type="match status" value="1"/>
</dbReference>
<dbReference type="GO" id="GO:0004535">
    <property type="term" value="F:poly(A)-specific ribonuclease activity"/>
    <property type="evidence" value="ECO:0007669"/>
    <property type="project" value="UniProtKB-EC"/>
</dbReference>
<dbReference type="GO" id="GO:0005737">
    <property type="term" value="C:cytoplasm"/>
    <property type="evidence" value="ECO:0007669"/>
    <property type="project" value="UniProtKB-SubCell"/>
</dbReference>
<evidence type="ECO:0000256" key="4">
    <source>
        <dbReference type="ARBA" id="ARBA00004496"/>
    </source>
</evidence>
<dbReference type="Proteomes" id="UP001055439">
    <property type="component" value="Chromosome 6"/>
</dbReference>
<keyword evidence="15" id="KW-0804">Transcription</keyword>
<dbReference type="AlphaFoldDB" id="A0A9E7GC29"/>
<evidence type="ECO:0000256" key="5">
    <source>
        <dbReference type="ARBA" id="ARBA00008372"/>
    </source>
</evidence>
<gene>
    <name evidence="18" type="ORF">MUK42_24352</name>
</gene>
<keyword evidence="11" id="KW-0378">Hydrolase</keyword>
<evidence type="ECO:0000313" key="19">
    <source>
        <dbReference type="Proteomes" id="UP001055439"/>
    </source>
</evidence>
<dbReference type="EC" id="3.1.13.4" evidence="7"/>
<dbReference type="GO" id="GO:0005634">
    <property type="term" value="C:nucleus"/>
    <property type="evidence" value="ECO:0007669"/>
    <property type="project" value="UniProtKB-SubCell"/>
</dbReference>
<keyword evidence="8" id="KW-0963">Cytoplasm</keyword>
<evidence type="ECO:0000256" key="13">
    <source>
        <dbReference type="ARBA" id="ARBA00022884"/>
    </source>
</evidence>
<sequence>MPSLEAEKQPAQVQVRSVWADNLEAEFDHIREAVERYPFAAMDTEFPGVVHRSRKHPAHLSTAERYALLKANVDDLHLIQVGLTLSDAAGNLPDLGDDGGVRYIWEFNFSDFDLYRDRYAPESIDLLKSNGIDFEKNRARGIDSRHFAELLMSSGLVCNDSAVSWVTFHSAYDFAYLIKILTCRRLPQHLGGFMALVRVFFGDKVFDMKHMMKYCHSLYGGLERVASALEIDRAVGRCHQAGSDSLLTWQAFRRMKKLFFVEDAGEKHAGVLYGLEVADPFPRTDPSQRSAVCILEGAAEEPRKHSGDGVRRVLVRCLWPSNQTSHPPLRGHPIGNERPILIPHVDCVCTAALLLILIRIILGNYSPLFPPIPHYKIPPCSPLCSRISKGESSRKRT</sequence>
<comment type="similarity">
    <text evidence="5">Belongs to the CAF1 family.</text>
</comment>
<evidence type="ECO:0000313" key="18">
    <source>
        <dbReference type="EMBL" id="URE11935.1"/>
    </source>
</evidence>
<dbReference type="SUPFAM" id="SSF53098">
    <property type="entry name" value="Ribonuclease H-like"/>
    <property type="match status" value="1"/>
</dbReference>
<comment type="cofactor">
    <cofactor evidence="2">
        <name>a divalent metal cation</name>
        <dbReference type="ChEBI" id="CHEBI:60240"/>
    </cofactor>
</comment>
<dbReference type="FunFam" id="3.30.420.10:FF:000067">
    <property type="entry name" value="Putative CCR4-associated factor 1 11"/>
    <property type="match status" value="1"/>
</dbReference>
<evidence type="ECO:0000256" key="15">
    <source>
        <dbReference type="ARBA" id="ARBA00023163"/>
    </source>
</evidence>
<evidence type="ECO:0000256" key="7">
    <source>
        <dbReference type="ARBA" id="ARBA00012161"/>
    </source>
</evidence>